<dbReference type="SUPFAM" id="SSF89562">
    <property type="entry name" value="RraA-like"/>
    <property type="match status" value="1"/>
</dbReference>
<evidence type="ECO:0000256" key="3">
    <source>
        <dbReference type="ARBA" id="ARBA00029596"/>
    </source>
</evidence>
<dbReference type="RefSeq" id="WP_340273428.1">
    <property type="nucleotide sequence ID" value="NZ_JBAKIA010000004.1"/>
</dbReference>
<proteinExistence type="predicted"/>
<evidence type="ECO:0000256" key="1">
    <source>
        <dbReference type="ARBA" id="ARBA00001968"/>
    </source>
</evidence>
<comment type="caution">
    <text evidence="5">The sequence shown here is derived from an EMBL/GenBank/DDBJ whole genome shotgun (WGS) entry which is preliminary data.</text>
</comment>
<accession>A0ABU8THY3</accession>
<keyword evidence="6" id="KW-1185">Reference proteome</keyword>
<evidence type="ECO:0000256" key="4">
    <source>
        <dbReference type="ARBA" id="ARBA00030169"/>
    </source>
</evidence>
<dbReference type="Gene3D" id="3.50.30.40">
    <property type="entry name" value="Ribonuclease E inhibitor RraA/RraA-like"/>
    <property type="match status" value="1"/>
</dbReference>
<organism evidence="5 6">
    <name type="scientific">Roseibium algae</name>
    <dbReference type="NCBI Taxonomy" id="3123038"/>
    <lineage>
        <taxon>Bacteria</taxon>
        <taxon>Pseudomonadati</taxon>
        <taxon>Pseudomonadota</taxon>
        <taxon>Alphaproteobacteria</taxon>
        <taxon>Hyphomicrobiales</taxon>
        <taxon>Stappiaceae</taxon>
        <taxon>Roseibium</taxon>
    </lineage>
</organism>
<dbReference type="PANTHER" id="PTHR33254:SF4">
    <property type="entry name" value="4-HYDROXY-4-METHYL-2-OXOGLUTARATE ALDOLASE 3-RELATED"/>
    <property type="match status" value="1"/>
</dbReference>
<sequence>MNKYRLSPLPAQVAPDLLTALEKIETATLGHVRLTGFMTRNVQALDPAQPTRAGLAVTLALPAMCSTLMHYAVSQIRPGDMLVVDRLGDDRFACVGGAVARAARIAGAVGVVIDGPVTDEQEILGEGLPVWCTGSASLTTRRLELGGTFNRPVAYGGVPVLPGDIVVADASGVVVLPADEAADEAAAGFAREGRVARTMDRLTQGEKLGDITGVNARFEALIGTGKMETK</sequence>
<dbReference type="PANTHER" id="PTHR33254">
    <property type="entry name" value="4-HYDROXY-4-METHYL-2-OXOGLUTARATE ALDOLASE 3-RELATED"/>
    <property type="match status" value="1"/>
</dbReference>
<dbReference type="CDD" id="cd16841">
    <property type="entry name" value="RraA_family"/>
    <property type="match status" value="1"/>
</dbReference>
<dbReference type="InterPro" id="IPR036704">
    <property type="entry name" value="RraA/RraA-like_sf"/>
</dbReference>
<gene>
    <name evidence="5" type="ORF">V6575_06695</name>
</gene>
<dbReference type="InterPro" id="IPR005493">
    <property type="entry name" value="RraA/RraA-like"/>
</dbReference>
<protein>
    <recommendedName>
        <fullName evidence="2">Putative 4-hydroxy-4-methyl-2-oxoglutarate aldolase</fullName>
    </recommendedName>
    <alternativeName>
        <fullName evidence="3">Regulator of ribonuclease activity homolog</fullName>
    </alternativeName>
    <alternativeName>
        <fullName evidence="4">RraA-like protein</fullName>
    </alternativeName>
</protein>
<evidence type="ECO:0000313" key="6">
    <source>
        <dbReference type="Proteomes" id="UP001385499"/>
    </source>
</evidence>
<reference evidence="5 6" key="1">
    <citation type="submission" date="2024-02" db="EMBL/GenBank/DDBJ databases">
        <title>Roseibium algae sp. nov., isolated from marine alga (Grateloupia sp.), showing potential in myo-inositol conversion.</title>
        <authorList>
            <person name="Wang Y."/>
        </authorList>
    </citation>
    <scope>NUCLEOTIDE SEQUENCE [LARGE SCALE GENOMIC DNA]</scope>
    <source>
        <strain evidence="5 6">H3510</strain>
    </source>
</reference>
<comment type="cofactor">
    <cofactor evidence="1">
        <name>a divalent metal cation</name>
        <dbReference type="ChEBI" id="CHEBI:60240"/>
    </cofactor>
</comment>
<evidence type="ECO:0000256" key="2">
    <source>
        <dbReference type="ARBA" id="ARBA00016549"/>
    </source>
</evidence>
<dbReference type="Proteomes" id="UP001385499">
    <property type="component" value="Unassembled WGS sequence"/>
</dbReference>
<evidence type="ECO:0000313" key="5">
    <source>
        <dbReference type="EMBL" id="MEJ8473767.1"/>
    </source>
</evidence>
<dbReference type="Pfam" id="PF03737">
    <property type="entry name" value="RraA-like"/>
    <property type="match status" value="1"/>
</dbReference>
<name>A0ABU8THY3_9HYPH</name>
<dbReference type="EMBL" id="JBAKIA010000004">
    <property type="protein sequence ID" value="MEJ8473767.1"/>
    <property type="molecule type" value="Genomic_DNA"/>
</dbReference>